<dbReference type="InterPro" id="IPR011006">
    <property type="entry name" value="CheY-like_superfamily"/>
</dbReference>
<name>A0A896WB80_MELAB</name>
<evidence type="ECO:0000256" key="4">
    <source>
        <dbReference type="ARBA" id="ARBA00023015"/>
    </source>
</evidence>
<evidence type="ECO:0000256" key="2">
    <source>
        <dbReference type="ARBA" id="ARBA00022553"/>
    </source>
</evidence>
<dbReference type="Gene3D" id="3.40.50.2300">
    <property type="match status" value="1"/>
</dbReference>
<keyword evidence="6" id="KW-0804">Transcription</keyword>
<sequence length="257" mass="29582">MASFVDNPSFPAGLKVIAIDHDTTLLNTIEDMCNQCVTKCNTASDALNFLERKECFDVMLIDTHMPNMDSYDFVQHATVQLNIPSITYGACAYWTKPLYEEQFKTMWQHRKREREDDDVPKETNAKKARLSWSPKLHQRFLWAINQLGLDKARPKKILKLMDVHGLSVGHVASHLQKYRISLKRSTDSKKCGKKISKLSGDFQAQWIDQEESCPRVDDDAQQNRMEIGESGNISNIFSDLPNLFPDFDYYVSLLCHD</sequence>
<dbReference type="InterPro" id="IPR001005">
    <property type="entry name" value="SANT/Myb"/>
</dbReference>
<dbReference type="GO" id="GO:0009736">
    <property type="term" value="P:cytokinin-activated signaling pathway"/>
    <property type="evidence" value="ECO:0007669"/>
    <property type="project" value="InterPro"/>
</dbReference>
<proteinExistence type="predicted"/>
<dbReference type="GO" id="GO:0000160">
    <property type="term" value="P:phosphorelay signal transduction system"/>
    <property type="evidence" value="ECO:0007669"/>
    <property type="project" value="UniProtKB-KW"/>
</dbReference>
<dbReference type="PROSITE" id="PS51294">
    <property type="entry name" value="HTH_MYB"/>
    <property type="match status" value="1"/>
</dbReference>
<evidence type="ECO:0000256" key="3">
    <source>
        <dbReference type="ARBA" id="ARBA00023012"/>
    </source>
</evidence>
<organism evidence="9">
    <name type="scientific">Melilotus albus</name>
    <name type="common">White sweet clover</name>
    <name type="synonym">Melilotus officinalis subsp. albus</name>
    <dbReference type="NCBI Taxonomy" id="47082"/>
    <lineage>
        <taxon>Eukaryota</taxon>
        <taxon>Viridiplantae</taxon>
        <taxon>Streptophyta</taxon>
        <taxon>Embryophyta</taxon>
        <taxon>Tracheophyta</taxon>
        <taxon>Spermatophyta</taxon>
        <taxon>Magnoliopsida</taxon>
        <taxon>eudicotyledons</taxon>
        <taxon>Gunneridae</taxon>
        <taxon>Pentapetalae</taxon>
        <taxon>rosids</taxon>
        <taxon>fabids</taxon>
        <taxon>Fabales</taxon>
        <taxon>Fabaceae</taxon>
        <taxon>Papilionoideae</taxon>
        <taxon>50 kb inversion clade</taxon>
        <taxon>NPAAA clade</taxon>
        <taxon>Hologalegina</taxon>
        <taxon>IRL clade</taxon>
        <taxon>Trifolieae</taxon>
        <taxon>Melilotus</taxon>
    </lineage>
</organism>
<dbReference type="InterPro" id="IPR017930">
    <property type="entry name" value="Myb_dom"/>
</dbReference>
<keyword evidence="3" id="KW-0902">Two-component regulatory system</keyword>
<dbReference type="EMBL" id="MW302525">
    <property type="protein sequence ID" value="QSD99679.1"/>
    <property type="molecule type" value="Genomic_DNA"/>
</dbReference>
<dbReference type="GO" id="GO:0005634">
    <property type="term" value="C:nucleus"/>
    <property type="evidence" value="ECO:0007669"/>
    <property type="project" value="UniProtKB-SubCell"/>
</dbReference>
<dbReference type="Pfam" id="PF00249">
    <property type="entry name" value="Myb_DNA-binding"/>
    <property type="match status" value="1"/>
</dbReference>
<evidence type="ECO:0000259" key="8">
    <source>
        <dbReference type="PROSITE" id="PS51294"/>
    </source>
</evidence>
<dbReference type="InterPro" id="IPR006447">
    <property type="entry name" value="Myb_dom_plants"/>
</dbReference>
<dbReference type="NCBIfam" id="TIGR01557">
    <property type="entry name" value="myb_SHAQKYF"/>
    <property type="match status" value="1"/>
</dbReference>
<evidence type="ECO:0000313" key="9">
    <source>
        <dbReference type="EMBL" id="QSD99679.1"/>
    </source>
</evidence>
<keyword evidence="2" id="KW-0597">Phosphoprotein</keyword>
<dbReference type="SUPFAM" id="SSF52172">
    <property type="entry name" value="CheY-like"/>
    <property type="match status" value="1"/>
</dbReference>
<dbReference type="InterPro" id="IPR045279">
    <property type="entry name" value="ARR-like"/>
</dbReference>
<dbReference type="AlphaFoldDB" id="A0A896WB80"/>
<keyword evidence="5" id="KW-0010">Activator</keyword>
<keyword evidence="7" id="KW-0539">Nucleus</keyword>
<dbReference type="FunFam" id="1.10.10.60:FF:000007">
    <property type="entry name" value="Two-component response regulator"/>
    <property type="match status" value="1"/>
</dbReference>
<feature type="domain" description="HTH myb-type" evidence="8">
    <location>
        <begin position="124"/>
        <end position="183"/>
    </location>
</feature>
<accession>A0A896WB80</accession>
<reference evidence="9" key="1">
    <citation type="journal article" name="Plants (Basel)">
        <title>NAC and MYB Families and Lignin Biosynthesis-Related Members Identification and Expression Analysis in Melilotus albus.</title>
        <authorList>
            <person name="Chen L."/>
            <person name="Wu F."/>
            <person name="Zhang J."/>
        </authorList>
    </citation>
    <scope>NUCLEOTIDE SEQUENCE</scope>
</reference>
<evidence type="ECO:0000256" key="6">
    <source>
        <dbReference type="ARBA" id="ARBA00023163"/>
    </source>
</evidence>
<dbReference type="InterPro" id="IPR009057">
    <property type="entry name" value="Homeodomain-like_sf"/>
</dbReference>
<evidence type="ECO:0000256" key="5">
    <source>
        <dbReference type="ARBA" id="ARBA00023159"/>
    </source>
</evidence>
<protein>
    <submittedName>
        <fullName evidence="9">MYB family transcription factor</fullName>
    </submittedName>
</protein>
<keyword evidence="4" id="KW-0805">Transcription regulation</keyword>
<dbReference type="Gene3D" id="1.10.10.60">
    <property type="entry name" value="Homeodomain-like"/>
    <property type="match status" value="1"/>
</dbReference>
<gene>
    <name evidence="9" type="primary">EVM0028701.1</name>
</gene>
<comment type="subcellular location">
    <subcellularLocation>
        <location evidence="1">Nucleus</location>
    </subcellularLocation>
</comment>
<dbReference type="PANTHER" id="PTHR43874">
    <property type="entry name" value="TWO-COMPONENT RESPONSE REGULATOR"/>
    <property type="match status" value="1"/>
</dbReference>
<dbReference type="PANTHER" id="PTHR43874:SF206">
    <property type="entry name" value="RESPONSE REGULATOR RECEIVER DOMAIN PROTEIN"/>
    <property type="match status" value="1"/>
</dbReference>
<evidence type="ECO:0000256" key="1">
    <source>
        <dbReference type="ARBA" id="ARBA00004123"/>
    </source>
</evidence>
<dbReference type="SUPFAM" id="SSF46689">
    <property type="entry name" value="Homeodomain-like"/>
    <property type="match status" value="1"/>
</dbReference>
<dbReference type="GO" id="GO:0003677">
    <property type="term" value="F:DNA binding"/>
    <property type="evidence" value="ECO:0007669"/>
    <property type="project" value="InterPro"/>
</dbReference>
<evidence type="ECO:0000256" key="7">
    <source>
        <dbReference type="ARBA" id="ARBA00023242"/>
    </source>
</evidence>